<feature type="region of interest" description="Disordered" evidence="1">
    <location>
        <begin position="1"/>
        <end position="29"/>
    </location>
</feature>
<protein>
    <submittedName>
        <fullName evidence="2">Uncharacterized protein</fullName>
    </submittedName>
</protein>
<name>A0ABU6X824_9FABA</name>
<dbReference type="Proteomes" id="UP001341840">
    <property type="component" value="Unassembled WGS sequence"/>
</dbReference>
<evidence type="ECO:0000313" key="3">
    <source>
        <dbReference type="Proteomes" id="UP001341840"/>
    </source>
</evidence>
<evidence type="ECO:0000256" key="1">
    <source>
        <dbReference type="SAM" id="MobiDB-lite"/>
    </source>
</evidence>
<dbReference type="Pfam" id="PF03140">
    <property type="entry name" value="DUF247"/>
    <property type="match status" value="1"/>
</dbReference>
<evidence type="ECO:0000313" key="2">
    <source>
        <dbReference type="EMBL" id="MED6194266.1"/>
    </source>
</evidence>
<dbReference type="InterPro" id="IPR004158">
    <property type="entry name" value="DUF247_pln"/>
</dbReference>
<proteinExistence type="predicted"/>
<dbReference type="EMBL" id="JASCZI010211551">
    <property type="protein sequence ID" value="MED6194266.1"/>
    <property type="molecule type" value="Genomic_DNA"/>
</dbReference>
<gene>
    <name evidence="2" type="ORF">PIB30_026918</name>
</gene>
<keyword evidence="3" id="KW-1185">Reference proteome</keyword>
<sequence length="307" mass="35413">MAPQELNTMKIGTNENDNEISPAVQSDANKKEAACRKVNGQEELDDLMARATRLLKVDEQQILEVNIQCPSPKPKIQKVPALLRKNSKFAGDQYCSPKMISFGPIHHHRKNVDLQLGQQLKYLWAFCFIDRIACKEGEHPDIEHAKRTLYGAVRQDLQQLRNQFSKDVTQDYNDEELAQLLFVDGCALLYFMSNMLVDKGNPDELLMIKFDQLWCIWRDIIMLENQIPMKLLQLLTRDFKSVLDKALLSCLFVDIPKDRAIDNEFYRIAFTLCALEPSHLLDCIRLYYATDSIKLPDVVPLIIEFAH</sequence>
<organism evidence="2 3">
    <name type="scientific">Stylosanthes scabra</name>
    <dbReference type="NCBI Taxonomy" id="79078"/>
    <lineage>
        <taxon>Eukaryota</taxon>
        <taxon>Viridiplantae</taxon>
        <taxon>Streptophyta</taxon>
        <taxon>Embryophyta</taxon>
        <taxon>Tracheophyta</taxon>
        <taxon>Spermatophyta</taxon>
        <taxon>Magnoliopsida</taxon>
        <taxon>eudicotyledons</taxon>
        <taxon>Gunneridae</taxon>
        <taxon>Pentapetalae</taxon>
        <taxon>rosids</taxon>
        <taxon>fabids</taxon>
        <taxon>Fabales</taxon>
        <taxon>Fabaceae</taxon>
        <taxon>Papilionoideae</taxon>
        <taxon>50 kb inversion clade</taxon>
        <taxon>dalbergioids sensu lato</taxon>
        <taxon>Dalbergieae</taxon>
        <taxon>Pterocarpus clade</taxon>
        <taxon>Stylosanthes</taxon>
    </lineage>
</organism>
<reference evidence="2 3" key="1">
    <citation type="journal article" date="2023" name="Plants (Basel)">
        <title>Bridging the Gap: Combining Genomics and Transcriptomics Approaches to Understand Stylosanthes scabra, an Orphan Legume from the Brazilian Caatinga.</title>
        <authorList>
            <person name="Ferreira-Neto J.R.C."/>
            <person name="da Silva M.D."/>
            <person name="Binneck E."/>
            <person name="de Melo N.F."/>
            <person name="da Silva R.H."/>
            <person name="de Melo A.L.T.M."/>
            <person name="Pandolfi V."/>
            <person name="Bustamante F.O."/>
            <person name="Brasileiro-Vidal A.C."/>
            <person name="Benko-Iseppon A.M."/>
        </authorList>
    </citation>
    <scope>NUCLEOTIDE SEQUENCE [LARGE SCALE GENOMIC DNA]</scope>
    <source>
        <tissue evidence="2">Leaves</tissue>
    </source>
</reference>
<dbReference type="PANTHER" id="PTHR31549">
    <property type="entry name" value="PROTEIN, PUTATIVE (DUF247)-RELATED-RELATED"/>
    <property type="match status" value="1"/>
</dbReference>
<accession>A0ABU6X824</accession>
<feature type="compositionally biased region" description="Polar residues" evidence="1">
    <location>
        <begin position="1"/>
        <end position="15"/>
    </location>
</feature>
<comment type="caution">
    <text evidence="2">The sequence shown here is derived from an EMBL/GenBank/DDBJ whole genome shotgun (WGS) entry which is preliminary data.</text>
</comment>
<dbReference type="PANTHER" id="PTHR31549:SF225">
    <property type="entry name" value="DUF247 DOMAIN PROTEIN"/>
    <property type="match status" value="1"/>
</dbReference>